<dbReference type="InterPro" id="IPR033656">
    <property type="entry name" value="HisRS_anticodon"/>
</dbReference>
<dbReference type="InterPro" id="IPR015807">
    <property type="entry name" value="His-tRNA-ligase"/>
</dbReference>
<dbReference type="EC" id="6.1.1.21" evidence="9"/>
<dbReference type="Proteomes" id="UP000601361">
    <property type="component" value="Unassembled WGS sequence"/>
</dbReference>
<dbReference type="Pfam" id="PF13393">
    <property type="entry name" value="tRNA-synt_His"/>
    <property type="match status" value="1"/>
</dbReference>
<dbReference type="GO" id="GO:0016874">
    <property type="term" value="F:ligase activity"/>
    <property type="evidence" value="ECO:0007669"/>
    <property type="project" value="UniProtKB-KW"/>
</dbReference>
<comment type="subunit">
    <text evidence="2 9">Homodimer.</text>
</comment>
<dbReference type="CDD" id="cd00859">
    <property type="entry name" value="HisRS_anticodon"/>
    <property type="match status" value="1"/>
</dbReference>
<dbReference type="EMBL" id="BMGS01000004">
    <property type="protein sequence ID" value="GGG42211.1"/>
    <property type="molecule type" value="Genomic_DNA"/>
</dbReference>
<dbReference type="SUPFAM" id="SSF52954">
    <property type="entry name" value="Class II aaRS ABD-related"/>
    <property type="match status" value="1"/>
</dbReference>
<feature type="domain" description="Aminoacyl-transfer RNA synthetases class-II family profile" evidence="10">
    <location>
        <begin position="21"/>
        <end position="403"/>
    </location>
</feature>
<evidence type="ECO:0000256" key="4">
    <source>
        <dbReference type="ARBA" id="ARBA00022741"/>
    </source>
</evidence>
<protein>
    <recommendedName>
        <fullName evidence="9">Histidine--tRNA ligase</fullName>
        <ecNumber evidence="9">6.1.1.21</ecNumber>
    </recommendedName>
    <alternativeName>
        <fullName evidence="9">Histidyl-tRNA synthetase</fullName>
        <shortName evidence="9">HisRS</shortName>
    </alternativeName>
</protein>
<dbReference type="PIRSF" id="PIRSF001549">
    <property type="entry name" value="His-tRNA_synth"/>
    <property type="match status" value="1"/>
</dbReference>
<evidence type="ECO:0000256" key="2">
    <source>
        <dbReference type="ARBA" id="ARBA00011738"/>
    </source>
</evidence>
<dbReference type="PANTHER" id="PTHR11476:SF7">
    <property type="entry name" value="HISTIDINE--TRNA LIGASE"/>
    <property type="match status" value="1"/>
</dbReference>
<evidence type="ECO:0000256" key="7">
    <source>
        <dbReference type="ARBA" id="ARBA00023146"/>
    </source>
</evidence>
<reference evidence="12" key="1">
    <citation type="journal article" date="2019" name="Int. J. Syst. Evol. Microbiol.">
        <title>The Global Catalogue of Microorganisms (GCM) 10K type strain sequencing project: providing services to taxonomists for standard genome sequencing and annotation.</title>
        <authorList>
            <consortium name="The Broad Institute Genomics Platform"/>
            <consortium name="The Broad Institute Genome Sequencing Center for Infectious Disease"/>
            <person name="Wu L."/>
            <person name="Ma J."/>
        </authorList>
    </citation>
    <scope>NUCLEOTIDE SEQUENCE [LARGE SCALE GENOMIC DNA]</scope>
    <source>
        <strain evidence="12">CGMCC 1.12990</strain>
    </source>
</reference>
<dbReference type="Gene3D" id="3.30.930.10">
    <property type="entry name" value="Bira Bifunctional Protein, Domain 2"/>
    <property type="match status" value="1"/>
</dbReference>
<evidence type="ECO:0000256" key="9">
    <source>
        <dbReference type="HAMAP-Rule" id="MF_00127"/>
    </source>
</evidence>
<dbReference type="InterPro" id="IPR045864">
    <property type="entry name" value="aa-tRNA-synth_II/BPL/LPL"/>
</dbReference>
<name>A0ABQ1WQH0_9BACT</name>
<comment type="subcellular location">
    <subcellularLocation>
        <location evidence="9">Cytoplasm</location>
    </subcellularLocation>
</comment>
<dbReference type="HAMAP" id="MF_00127">
    <property type="entry name" value="His_tRNA_synth"/>
    <property type="match status" value="1"/>
</dbReference>
<keyword evidence="5 9" id="KW-0067">ATP-binding</keyword>
<comment type="similarity">
    <text evidence="1 9">Belongs to the class-II aminoacyl-tRNA synthetase family.</text>
</comment>
<evidence type="ECO:0000256" key="1">
    <source>
        <dbReference type="ARBA" id="ARBA00008226"/>
    </source>
</evidence>
<dbReference type="InterPro" id="IPR041715">
    <property type="entry name" value="HisRS-like_core"/>
</dbReference>
<evidence type="ECO:0000256" key="6">
    <source>
        <dbReference type="ARBA" id="ARBA00022917"/>
    </source>
</evidence>
<dbReference type="SUPFAM" id="SSF55681">
    <property type="entry name" value="Class II aaRS and biotin synthetases"/>
    <property type="match status" value="1"/>
</dbReference>
<keyword evidence="3 9" id="KW-0436">Ligase</keyword>
<keyword evidence="9" id="KW-0963">Cytoplasm</keyword>
<dbReference type="InterPro" id="IPR006195">
    <property type="entry name" value="aa-tRNA-synth_II"/>
</dbReference>
<evidence type="ECO:0000256" key="5">
    <source>
        <dbReference type="ARBA" id="ARBA00022840"/>
    </source>
</evidence>
<dbReference type="Pfam" id="PF03129">
    <property type="entry name" value="HGTP_anticodon"/>
    <property type="match status" value="1"/>
</dbReference>
<dbReference type="InterPro" id="IPR004516">
    <property type="entry name" value="HisRS/HisZ"/>
</dbReference>
<proteinExistence type="inferred from homology"/>
<keyword evidence="7 9" id="KW-0030">Aminoacyl-tRNA synthetase</keyword>
<dbReference type="NCBIfam" id="TIGR00442">
    <property type="entry name" value="hisS"/>
    <property type="match status" value="1"/>
</dbReference>
<evidence type="ECO:0000313" key="11">
    <source>
        <dbReference type="EMBL" id="GGG42211.1"/>
    </source>
</evidence>
<evidence type="ECO:0000256" key="8">
    <source>
        <dbReference type="ARBA" id="ARBA00047639"/>
    </source>
</evidence>
<evidence type="ECO:0000259" key="10">
    <source>
        <dbReference type="PROSITE" id="PS50862"/>
    </source>
</evidence>
<comment type="catalytic activity">
    <reaction evidence="8 9">
        <text>tRNA(His) + L-histidine + ATP = L-histidyl-tRNA(His) + AMP + diphosphate + H(+)</text>
        <dbReference type="Rhea" id="RHEA:17313"/>
        <dbReference type="Rhea" id="RHEA-COMP:9665"/>
        <dbReference type="Rhea" id="RHEA-COMP:9689"/>
        <dbReference type="ChEBI" id="CHEBI:15378"/>
        <dbReference type="ChEBI" id="CHEBI:30616"/>
        <dbReference type="ChEBI" id="CHEBI:33019"/>
        <dbReference type="ChEBI" id="CHEBI:57595"/>
        <dbReference type="ChEBI" id="CHEBI:78442"/>
        <dbReference type="ChEBI" id="CHEBI:78527"/>
        <dbReference type="ChEBI" id="CHEBI:456215"/>
        <dbReference type="EC" id="6.1.1.21"/>
    </reaction>
</comment>
<sequence>MQPYFRILIFLMSAQKPSIPRGTRDFGPAVVARRNYIFGVIRHVFEKFGYAPLETPTLENLSVLTGKYGEEGDQLLFKVLNSGDFAKEVTAEDLAADNPSKRLLPKVAEKGLRYDLTVPFARYVVMNRNTLVFPFKRYQIQPVWRADRPQRGRYREFYQCDADVVGTDSLLCEAEIVLMMSEVLTTLGLTEHTIKINHRRVLGAFYQALGGEGTEVDLFTAIDKLDKIGREGVEKELLGRGFSPEATERLFDLLSVGGDFEEKLERLLAAFATAAVAPDNADGYKGLQDLTRVLEYLRSFGFDKWQNLEFDVTLARGLSYYTGCIFEIKINNVNMGSVSGGGRYDNLTGAFGLPGVSGVGFSFGVDRLYDCLEELNLFPEAVATTTRCLVANFDAESETAVLPVLRQLREAGVASELFPEAGKLGKQFKYADAKGIPYVLIQGPEERAAGQFKLKTLASGQESTLSLAEVLTELAP</sequence>
<comment type="caution">
    <text evidence="11">The sequence shown here is derived from an EMBL/GenBank/DDBJ whole genome shotgun (WGS) entry which is preliminary data.</text>
</comment>
<dbReference type="Gene3D" id="3.40.50.800">
    <property type="entry name" value="Anticodon-binding domain"/>
    <property type="match status" value="1"/>
</dbReference>
<keyword evidence="12" id="KW-1185">Reference proteome</keyword>
<dbReference type="InterPro" id="IPR036621">
    <property type="entry name" value="Anticodon-bd_dom_sf"/>
</dbReference>
<keyword evidence="4 9" id="KW-0547">Nucleotide-binding</keyword>
<evidence type="ECO:0000313" key="12">
    <source>
        <dbReference type="Proteomes" id="UP000601361"/>
    </source>
</evidence>
<organism evidence="11 12">
    <name type="scientific">Hymenobacter glacieicola</name>
    <dbReference type="NCBI Taxonomy" id="1562124"/>
    <lineage>
        <taxon>Bacteria</taxon>
        <taxon>Pseudomonadati</taxon>
        <taxon>Bacteroidota</taxon>
        <taxon>Cytophagia</taxon>
        <taxon>Cytophagales</taxon>
        <taxon>Hymenobacteraceae</taxon>
        <taxon>Hymenobacter</taxon>
    </lineage>
</organism>
<keyword evidence="6 9" id="KW-0648">Protein biosynthesis</keyword>
<dbReference type="PROSITE" id="PS50862">
    <property type="entry name" value="AA_TRNA_LIGASE_II"/>
    <property type="match status" value="1"/>
</dbReference>
<dbReference type="InterPro" id="IPR004154">
    <property type="entry name" value="Anticodon-bd"/>
</dbReference>
<dbReference type="PANTHER" id="PTHR11476">
    <property type="entry name" value="HISTIDYL-TRNA SYNTHETASE"/>
    <property type="match status" value="1"/>
</dbReference>
<accession>A0ABQ1WQH0</accession>
<dbReference type="CDD" id="cd00773">
    <property type="entry name" value="HisRS-like_core"/>
    <property type="match status" value="1"/>
</dbReference>
<evidence type="ECO:0000256" key="3">
    <source>
        <dbReference type="ARBA" id="ARBA00022598"/>
    </source>
</evidence>
<gene>
    <name evidence="9 11" type="primary">hisS</name>
    <name evidence="11" type="ORF">GCM10011378_18230</name>
</gene>